<dbReference type="GO" id="GO:0000981">
    <property type="term" value="F:DNA-binding transcription factor activity, RNA polymerase II-specific"/>
    <property type="evidence" value="ECO:0007669"/>
    <property type="project" value="InterPro"/>
</dbReference>
<dbReference type="GO" id="GO:0008270">
    <property type="term" value="F:zinc ion binding"/>
    <property type="evidence" value="ECO:0007669"/>
    <property type="project" value="InterPro"/>
</dbReference>
<feature type="domain" description="Zn(2)-C6 fungal-type" evidence="5">
    <location>
        <begin position="413"/>
        <end position="445"/>
    </location>
</feature>
<dbReference type="PANTHER" id="PTHR47425:SF2">
    <property type="entry name" value="FARB-RELATED"/>
    <property type="match status" value="1"/>
</dbReference>
<dbReference type="Pfam" id="PF00172">
    <property type="entry name" value="Zn_clus"/>
    <property type="match status" value="1"/>
</dbReference>
<dbReference type="Pfam" id="PF08240">
    <property type="entry name" value="ADH_N"/>
    <property type="match status" value="1"/>
</dbReference>
<accession>A0A9Q9REV7</accession>
<comment type="similarity">
    <text evidence="4">Belongs to the zinc-containing alcohol dehydrogenase family.</text>
</comment>
<dbReference type="SMART" id="SM00066">
    <property type="entry name" value="GAL4"/>
    <property type="match status" value="1"/>
</dbReference>
<dbReference type="InterPro" id="IPR036864">
    <property type="entry name" value="Zn2-C6_fun-type_DNA-bd_sf"/>
</dbReference>
<dbReference type="GO" id="GO:0003677">
    <property type="term" value="F:DNA binding"/>
    <property type="evidence" value="ECO:0007669"/>
    <property type="project" value="InterPro"/>
</dbReference>
<dbReference type="InterPro" id="IPR013149">
    <property type="entry name" value="ADH-like_C"/>
</dbReference>
<dbReference type="PANTHER" id="PTHR47425">
    <property type="entry name" value="FARB-RELATED"/>
    <property type="match status" value="1"/>
</dbReference>
<comment type="caution">
    <text evidence="6">The sequence shown here is derived from an EMBL/GenBank/DDBJ whole genome shotgun (WGS) entry which is preliminary data.</text>
</comment>
<dbReference type="InterPro" id="IPR052761">
    <property type="entry name" value="Fungal_Detox/Toxin_TFs"/>
</dbReference>
<dbReference type="SUPFAM" id="SSF51735">
    <property type="entry name" value="NAD(P)-binding Rossmann-fold domains"/>
    <property type="match status" value="1"/>
</dbReference>
<keyword evidence="1 4" id="KW-0479">Metal-binding</keyword>
<keyword evidence="4" id="KW-0862">Zinc</keyword>
<dbReference type="SUPFAM" id="SSF50129">
    <property type="entry name" value="GroES-like"/>
    <property type="match status" value="1"/>
</dbReference>
<sequence>MNTKFIAAYEPQGTTPDLRLVNGSVRAARSSELLIRVVATGICHTDLIFATWPANQIPYPKVLGHEGAGVVVEAGPGVTKARPGDFVLLSFHSCQNCHDCKEDHPSFCSKFVEINYGGEDATYTAEGNDLRGNFFGQSSFAELAVVKETSVVNVTNIIKTEEELKLFAPMGCGFQTGAATVENVARANEKDRVAVIGLGGVGLVSIMVRNYVRKHEEQADIFQTAKMQACETIIGIDRVPERLDLAKALGATHVINTSDENIDMQEEIKKVTDGRGSSITIDTTGNMGLIKAGLEATSNRGQLIFIGVPPLDAMMDLHLVTFMQTGKVIRGTIEGDAIPDEYLPRMVQWYREGKLPIDKLISLYKFCKGDLASSTSTTGPKSIIVVIQTVTASTMEEAMSHGANPRRKRASKACVACRSRKVRCDVTHRPHQCTNCALDNIQCVVKDRRTKYRKRSPVVLEKQQRTQFRHSLQAILPKDPSSAVSDDMDTLNDPCLEPGHSVECGPESPSMCFEAVWDEPEISFPAERFIQGPTESRDKESEIFDMVLNQRKDSDFTVVSDSSRLHQTESKPAPNFDATMSGQSHIIYSYYSFLDLDISGLLPDDINYLEGQGCFRVPTPEALDEFVQEYFLHVHPALPLLDEAWFWTIYSRPARGRSNLSLFVFQAMLFTACSFLPFSTLKSLGFASVHNARNTYYRRSKLLFDLCSERNLVSSAQGALLLSYNGTMKDQKRTNSIWLSTAIHLAQAAGADQFHTSLNPSLTSVNELKRLWWCCIVRDRILPLGMRRQLHITSLDVAHTNYLPTEKDFWREIDGSQVYAPQTKRTLVRLFITLCELTVPLTDVIKIVYPTGRLTDIHSPVVHDAQKGRESLQSCEAGLEAWFERATIQFPTPAGIITREGSLVLYTNLLYIYYYAACFALYQHKAFIISQEQTKATSDLEQTKSKIEDAALGITENLKELIQLRLERFLPISIAAYIAVPLVLHILDVRLAKRPLQIAQKQGKLNVYVETMKTMQKLYDGVDDVWTFIRTAMDYATIQDAENETSSPNGSCIDAVGCLGSKSQLTKGNDYANDWGNVLVMEPILYFRLSRTIDHSLALGRYSEDSTLGHAAPHTRLPSPRLLTIDIGSPEQTVDDTACEHYKAPRADAKSPEVSQDQFSLGPQMLDDMHEFVHYDFGMDDMQAPIDFNRSERQAGETDVLIL</sequence>
<dbReference type="Pfam" id="PF00107">
    <property type="entry name" value="ADH_zinc_N"/>
    <property type="match status" value="1"/>
</dbReference>
<dbReference type="Gene3D" id="4.10.240.10">
    <property type="entry name" value="Zn(2)-C6 fungal-type DNA-binding domain"/>
    <property type="match status" value="1"/>
</dbReference>
<evidence type="ECO:0000256" key="2">
    <source>
        <dbReference type="ARBA" id="ARBA00023002"/>
    </source>
</evidence>
<organism evidence="6 7">
    <name type="scientific">Fusarium fujikuroi</name>
    <name type="common">Bakanae and foot rot disease fungus</name>
    <name type="synonym">Gibberella fujikuroi</name>
    <dbReference type="NCBI Taxonomy" id="5127"/>
    <lineage>
        <taxon>Eukaryota</taxon>
        <taxon>Fungi</taxon>
        <taxon>Dikarya</taxon>
        <taxon>Ascomycota</taxon>
        <taxon>Pezizomycotina</taxon>
        <taxon>Sordariomycetes</taxon>
        <taxon>Hypocreomycetidae</taxon>
        <taxon>Hypocreales</taxon>
        <taxon>Nectriaceae</taxon>
        <taxon>Fusarium</taxon>
        <taxon>Fusarium fujikuroi species complex</taxon>
    </lineage>
</organism>
<evidence type="ECO:0000313" key="6">
    <source>
        <dbReference type="EMBL" id="VTT59338.1"/>
    </source>
</evidence>
<name>A0A9Q9REV7_FUSFU</name>
<dbReference type="SMART" id="SM00906">
    <property type="entry name" value="Fungal_trans"/>
    <property type="match status" value="1"/>
</dbReference>
<dbReference type="Gene3D" id="3.90.180.10">
    <property type="entry name" value="Medium-chain alcohol dehydrogenases, catalytic domain"/>
    <property type="match status" value="1"/>
</dbReference>
<dbReference type="CDD" id="cd12148">
    <property type="entry name" value="fungal_TF_MHR"/>
    <property type="match status" value="1"/>
</dbReference>
<dbReference type="EMBL" id="CABFJX010000028">
    <property type="protein sequence ID" value="VTT59338.1"/>
    <property type="molecule type" value="Genomic_DNA"/>
</dbReference>
<dbReference type="PROSITE" id="PS00059">
    <property type="entry name" value="ADH_ZINC"/>
    <property type="match status" value="1"/>
</dbReference>
<comment type="cofactor">
    <cofactor evidence="4">
        <name>Zn(2+)</name>
        <dbReference type="ChEBI" id="CHEBI:29105"/>
    </cofactor>
</comment>
<dbReference type="Gene3D" id="3.40.50.720">
    <property type="entry name" value="NAD(P)-binding Rossmann-like Domain"/>
    <property type="match status" value="1"/>
</dbReference>
<dbReference type="InterPro" id="IPR036291">
    <property type="entry name" value="NAD(P)-bd_dom_sf"/>
</dbReference>
<dbReference type="CDD" id="cd08278">
    <property type="entry name" value="benzyl_alcohol_DH"/>
    <property type="match status" value="1"/>
</dbReference>
<dbReference type="InterPro" id="IPR013154">
    <property type="entry name" value="ADH-like_N"/>
</dbReference>
<dbReference type="GO" id="GO:0006351">
    <property type="term" value="P:DNA-templated transcription"/>
    <property type="evidence" value="ECO:0007669"/>
    <property type="project" value="InterPro"/>
</dbReference>
<dbReference type="PROSITE" id="PS50048">
    <property type="entry name" value="ZN2_CY6_FUNGAL_2"/>
    <property type="match status" value="1"/>
</dbReference>
<dbReference type="CDD" id="cd00067">
    <property type="entry name" value="GAL4"/>
    <property type="match status" value="1"/>
</dbReference>
<dbReference type="InterPro" id="IPR011032">
    <property type="entry name" value="GroES-like_sf"/>
</dbReference>
<evidence type="ECO:0000256" key="4">
    <source>
        <dbReference type="RuleBase" id="RU361277"/>
    </source>
</evidence>
<dbReference type="AlphaFoldDB" id="A0A9Q9REV7"/>
<evidence type="ECO:0000259" key="5">
    <source>
        <dbReference type="PROSITE" id="PS50048"/>
    </source>
</evidence>
<evidence type="ECO:0000256" key="1">
    <source>
        <dbReference type="ARBA" id="ARBA00022723"/>
    </source>
</evidence>
<dbReference type="InterPro" id="IPR007219">
    <property type="entry name" value="XnlR_reg_dom"/>
</dbReference>
<dbReference type="SMART" id="SM00829">
    <property type="entry name" value="PKS_ER"/>
    <property type="match status" value="1"/>
</dbReference>
<protein>
    <recommendedName>
        <fullName evidence="5">Zn(2)-C6 fungal-type domain-containing protein</fullName>
    </recommendedName>
</protein>
<dbReference type="Proteomes" id="UP000760494">
    <property type="component" value="Unassembled WGS sequence"/>
</dbReference>
<reference evidence="6" key="1">
    <citation type="submission" date="2019-05" db="EMBL/GenBank/DDBJ databases">
        <authorList>
            <person name="Piombo E."/>
        </authorList>
    </citation>
    <scope>NUCLEOTIDE SEQUENCE</scope>
    <source>
        <strain evidence="6">C2S</strain>
    </source>
</reference>
<dbReference type="InterPro" id="IPR002328">
    <property type="entry name" value="ADH_Zn_CS"/>
</dbReference>
<evidence type="ECO:0000256" key="3">
    <source>
        <dbReference type="ARBA" id="ARBA00023242"/>
    </source>
</evidence>
<evidence type="ECO:0000313" key="7">
    <source>
        <dbReference type="Proteomes" id="UP000760494"/>
    </source>
</evidence>
<dbReference type="InterPro" id="IPR001138">
    <property type="entry name" value="Zn2Cys6_DnaBD"/>
</dbReference>
<dbReference type="SUPFAM" id="SSF57701">
    <property type="entry name" value="Zn2/Cys6 DNA-binding domain"/>
    <property type="match status" value="1"/>
</dbReference>
<gene>
    <name evidence="6" type="ORF">C2S_14074</name>
</gene>
<keyword evidence="2" id="KW-0560">Oxidoreductase</keyword>
<dbReference type="Pfam" id="PF04082">
    <property type="entry name" value="Fungal_trans"/>
    <property type="match status" value="1"/>
</dbReference>
<dbReference type="PROSITE" id="PS00463">
    <property type="entry name" value="ZN2_CY6_FUNGAL_1"/>
    <property type="match status" value="1"/>
</dbReference>
<proteinExistence type="inferred from homology"/>
<dbReference type="GO" id="GO:0016491">
    <property type="term" value="F:oxidoreductase activity"/>
    <property type="evidence" value="ECO:0007669"/>
    <property type="project" value="UniProtKB-KW"/>
</dbReference>
<keyword evidence="3" id="KW-0539">Nucleus</keyword>
<dbReference type="InterPro" id="IPR020843">
    <property type="entry name" value="ER"/>
</dbReference>